<feature type="transmembrane region" description="Helical" evidence="6">
    <location>
        <begin position="109"/>
        <end position="130"/>
    </location>
</feature>
<evidence type="ECO:0000313" key="8">
    <source>
        <dbReference type="Proteomes" id="UP000585327"/>
    </source>
</evidence>
<dbReference type="Proteomes" id="UP000585327">
    <property type="component" value="Unassembled WGS sequence"/>
</dbReference>
<reference evidence="7 8" key="1">
    <citation type="submission" date="2020-06" db="EMBL/GenBank/DDBJ databases">
        <title>Dysbiosis in marine aquaculture revealed through microbiome analysis: reverse ecology for environmental sustainability.</title>
        <authorList>
            <person name="Haro-Moreno J.M."/>
            <person name="Coutinho F.H."/>
            <person name="Zaragoza-Solas A."/>
            <person name="Picazo A."/>
            <person name="Almagro-Moreno S."/>
            <person name="Lopez-Perez M."/>
        </authorList>
    </citation>
    <scope>NUCLEOTIDE SEQUENCE [LARGE SCALE GENOMIC DNA]</scope>
    <source>
        <strain evidence="7">MCMED-G42</strain>
    </source>
</reference>
<protein>
    <submittedName>
        <fullName evidence="7">LysE family translocator</fullName>
    </submittedName>
</protein>
<dbReference type="PANTHER" id="PTHR30086:SF17">
    <property type="entry name" value="LYSE FAMILY TRANSLOCATOR"/>
    <property type="match status" value="1"/>
</dbReference>
<feature type="transmembrane region" description="Helical" evidence="6">
    <location>
        <begin position="174"/>
        <end position="197"/>
    </location>
</feature>
<dbReference type="GO" id="GO:0005886">
    <property type="term" value="C:plasma membrane"/>
    <property type="evidence" value="ECO:0007669"/>
    <property type="project" value="UniProtKB-SubCell"/>
</dbReference>
<feature type="transmembrane region" description="Helical" evidence="6">
    <location>
        <begin position="36"/>
        <end position="61"/>
    </location>
</feature>
<name>A0A838YWX8_9GAMM</name>
<evidence type="ECO:0000256" key="3">
    <source>
        <dbReference type="ARBA" id="ARBA00022692"/>
    </source>
</evidence>
<dbReference type="EMBL" id="JACETM010000008">
    <property type="protein sequence ID" value="MBA4723875.1"/>
    <property type="molecule type" value="Genomic_DNA"/>
</dbReference>
<comment type="subcellular location">
    <subcellularLocation>
        <location evidence="1">Cell membrane</location>
        <topology evidence="1">Multi-pass membrane protein</topology>
    </subcellularLocation>
</comment>
<organism evidence="7 8">
    <name type="scientific">SAR86 cluster bacterium</name>
    <dbReference type="NCBI Taxonomy" id="2030880"/>
    <lineage>
        <taxon>Bacteria</taxon>
        <taxon>Pseudomonadati</taxon>
        <taxon>Pseudomonadota</taxon>
        <taxon>Gammaproteobacteria</taxon>
        <taxon>SAR86 cluster</taxon>
    </lineage>
</organism>
<evidence type="ECO:0000313" key="7">
    <source>
        <dbReference type="EMBL" id="MBA4723875.1"/>
    </source>
</evidence>
<keyword evidence="4 6" id="KW-1133">Transmembrane helix</keyword>
<gene>
    <name evidence="7" type="ORF">H2021_01535</name>
</gene>
<proteinExistence type="predicted"/>
<keyword evidence="5 6" id="KW-0472">Membrane</keyword>
<comment type="caution">
    <text evidence="7">The sequence shown here is derived from an EMBL/GenBank/DDBJ whole genome shotgun (WGS) entry which is preliminary data.</text>
</comment>
<evidence type="ECO:0000256" key="2">
    <source>
        <dbReference type="ARBA" id="ARBA00022475"/>
    </source>
</evidence>
<sequence>MFFSSTIAFFIALTSPGPDTAIIINQCSKKGRAAGIYTAIGIGSGILIHCILAVTGISLLVVNYPPIKIFISLIGGAYIFYIGVSFFISESSKTEMVSSNASGNFLIGFITNIFNIKAFIFFISLFSILVESIEGLFFYIYPIYFALCTSLWFSFLSILLTSSKYNYLNIYDNFLVKIIVSTILCGIGLFIILSSIYDYF</sequence>
<evidence type="ECO:0000256" key="4">
    <source>
        <dbReference type="ARBA" id="ARBA00022989"/>
    </source>
</evidence>
<dbReference type="PANTHER" id="PTHR30086">
    <property type="entry name" value="ARGININE EXPORTER PROTEIN ARGO"/>
    <property type="match status" value="1"/>
</dbReference>
<feature type="transmembrane region" description="Helical" evidence="6">
    <location>
        <begin position="67"/>
        <end position="88"/>
    </location>
</feature>
<evidence type="ECO:0000256" key="5">
    <source>
        <dbReference type="ARBA" id="ARBA00023136"/>
    </source>
</evidence>
<dbReference type="GO" id="GO:0015171">
    <property type="term" value="F:amino acid transmembrane transporter activity"/>
    <property type="evidence" value="ECO:0007669"/>
    <property type="project" value="TreeGrafter"/>
</dbReference>
<evidence type="ECO:0000256" key="1">
    <source>
        <dbReference type="ARBA" id="ARBA00004651"/>
    </source>
</evidence>
<keyword evidence="2" id="KW-1003">Cell membrane</keyword>
<keyword evidence="3 6" id="KW-0812">Transmembrane</keyword>
<dbReference type="InterPro" id="IPR001123">
    <property type="entry name" value="LeuE-type"/>
</dbReference>
<dbReference type="AlphaFoldDB" id="A0A838YWX8"/>
<dbReference type="Pfam" id="PF01810">
    <property type="entry name" value="LysE"/>
    <property type="match status" value="1"/>
</dbReference>
<accession>A0A838YWX8</accession>
<feature type="transmembrane region" description="Helical" evidence="6">
    <location>
        <begin position="136"/>
        <end position="162"/>
    </location>
</feature>
<evidence type="ECO:0000256" key="6">
    <source>
        <dbReference type="SAM" id="Phobius"/>
    </source>
</evidence>